<comment type="caution">
    <text evidence="5">The sequence shown here is derived from an EMBL/GenBank/DDBJ whole genome shotgun (WGS) entry which is preliminary data.</text>
</comment>
<name>A0ABT2V4C4_9FIRM</name>
<dbReference type="Pfam" id="PF19300">
    <property type="entry name" value="BPD_transp_1_N"/>
    <property type="match status" value="1"/>
</dbReference>
<gene>
    <name evidence="5" type="ORF">OCV69_16400</name>
</gene>
<protein>
    <submittedName>
        <fullName evidence="5">ABC transporter permease</fullName>
    </submittedName>
</protein>
<evidence type="ECO:0000259" key="4">
    <source>
        <dbReference type="Pfam" id="PF19300"/>
    </source>
</evidence>
<keyword evidence="2" id="KW-0813">Transport</keyword>
<organism evidence="5 6">
    <name type="scientific">Alitiscatomonas aceti</name>
    <dbReference type="NCBI Taxonomy" id="2981724"/>
    <lineage>
        <taxon>Bacteria</taxon>
        <taxon>Bacillati</taxon>
        <taxon>Bacillota</taxon>
        <taxon>Clostridia</taxon>
        <taxon>Lachnospirales</taxon>
        <taxon>Lachnospiraceae</taxon>
        <taxon>Alitiscatomonas</taxon>
    </lineage>
</organism>
<dbReference type="Proteomes" id="UP001652395">
    <property type="component" value="Unassembled WGS sequence"/>
</dbReference>
<dbReference type="PANTHER" id="PTHR43163:SF6">
    <property type="entry name" value="DIPEPTIDE TRANSPORT SYSTEM PERMEASE PROTEIN DPPB-RELATED"/>
    <property type="match status" value="1"/>
</dbReference>
<evidence type="ECO:0000256" key="3">
    <source>
        <dbReference type="ARBA" id="ARBA00022475"/>
    </source>
</evidence>
<evidence type="ECO:0000256" key="2">
    <source>
        <dbReference type="ARBA" id="ARBA00022448"/>
    </source>
</evidence>
<proteinExistence type="predicted"/>
<dbReference type="PANTHER" id="PTHR43163">
    <property type="entry name" value="DIPEPTIDE TRANSPORT SYSTEM PERMEASE PROTEIN DPPB-RELATED"/>
    <property type="match status" value="1"/>
</dbReference>
<comment type="subcellular location">
    <subcellularLocation>
        <location evidence="1">Cell membrane</location>
        <topology evidence="1">Multi-pass membrane protein</topology>
    </subcellularLocation>
</comment>
<feature type="non-terminal residue" evidence="5">
    <location>
        <position position="99"/>
    </location>
</feature>
<dbReference type="EMBL" id="JAOQJF010000068">
    <property type="protein sequence ID" value="MCU6801471.1"/>
    <property type="molecule type" value="Genomic_DNA"/>
</dbReference>
<keyword evidence="3" id="KW-0472">Membrane</keyword>
<evidence type="ECO:0000313" key="5">
    <source>
        <dbReference type="EMBL" id="MCU6801471.1"/>
    </source>
</evidence>
<evidence type="ECO:0000313" key="6">
    <source>
        <dbReference type="Proteomes" id="UP001652395"/>
    </source>
</evidence>
<feature type="domain" description="ABC transporter type 1 GsiC-like N-terminal" evidence="4">
    <location>
        <begin position="1"/>
        <end position="98"/>
    </location>
</feature>
<keyword evidence="3" id="KW-1003">Cell membrane</keyword>
<keyword evidence="6" id="KW-1185">Reference proteome</keyword>
<evidence type="ECO:0000256" key="1">
    <source>
        <dbReference type="ARBA" id="ARBA00004651"/>
    </source>
</evidence>
<reference evidence="5 6" key="1">
    <citation type="journal article" date="2021" name="ISME Commun">
        <title>Automated analysis of genomic sequences facilitates high-throughput and comprehensive description of bacteria.</title>
        <authorList>
            <person name="Hitch T.C.A."/>
        </authorList>
    </citation>
    <scope>NUCLEOTIDE SEQUENCE [LARGE SCALE GENOMIC DNA]</scope>
    <source>
        <strain evidence="6">f_CCE</strain>
    </source>
</reference>
<dbReference type="InterPro" id="IPR045621">
    <property type="entry name" value="BPD_transp_1_N"/>
</dbReference>
<accession>A0ABT2V4C4</accession>
<dbReference type="RefSeq" id="WP_158360087.1">
    <property type="nucleotide sequence ID" value="NZ_JAOQJF010000068.1"/>
</dbReference>
<sequence>MIKFIIKRLLALIPVLVGVSLLVFFILDLAPGDPAKAALGEQARPEDIEAFREEMGLNDPFIVRYVNYMLGLCQGDLGTSYKTRDPVGEEVWARLPNTA</sequence>